<dbReference type="Proteomes" id="UP000019486">
    <property type="component" value="Unassembled WGS sequence"/>
</dbReference>
<evidence type="ECO:0000256" key="5">
    <source>
        <dbReference type="ARBA" id="ARBA00023002"/>
    </source>
</evidence>
<feature type="active site" description="Proton acceptor" evidence="10">
    <location>
        <position position="143"/>
    </location>
</feature>
<evidence type="ECO:0000256" key="9">
    <source>
        <dbReference type="PIRNR" id="PIRNR000094"/>
    </source>
</evidence>
<feature type="binding site" evidence="12">
    <location>
        <begin position="189"/>
        <end position="193"/>
    </location>
    <ligand>
        <name>NAD(+)</name>
        <dbReference type="ChEBI" id="CHEBI:57540"/>
    </ligand>
</feature>
<evidence type="ECO:0000256" key="2">
    <source>
        <dbReference type="ARBA" id="ARBA00009233"/>
    </source>
</evidence>
<keyword evidence="3 9" id="KW-0444">Lipid biosynthesis</keyword>
<dbReference type="PIRSF" id="PIRSF000094">
    <property type="entry name" value="Enoyl-ACP_rdct"/>
    <property type="match status" value="1"/>
</dbReference>
<dbReference type="SUPFAM" id="SSF51735">
    <property type="entry name" value="NAD(P)-binding Rossmann-fold domains"/>
    <property type="match status" value="1"/>
</dbReference>
<proteinExistence type="inferred from homology"/>
<dbReference type="InterPro" id="IPR002347">
    <property type="entry name" value="SDR_fam"/>
</dbReference>
<dbReference type="Gene3D" id="3.40.50.720">
    <property type="entry name" value="NAD(P)-binding Rossmann-like Domain"/>
    <property type="match status" value="1"/>
</dbReference>
<comment type="pathway">
    <text evidence="1">Lipid metabolism; fatty acid biosynthesis.</text>
</comment>
<feature type="active site" description="Proton acceptor" evidence="10">
    <location>
        <position position="153"/>
    </location>
</feature>
<protein>
    <recommendedName>
        <fullName evidence="9">Enoyl-[acyl-carrier-protein] reductase [NADH]</fullName>
        <ecNumber evidence="9">1.3.1.9</ecNumber>
    </recommendedName>
</protein>
<feature type="binding site" evidence="12">
    <location>
        <begin position="17"/>
        <end position="18"/>
    </location>
    <ligand>
        <name>NAD(+)</name>
        <dbReference type="ChEBI" id="CHEBI:57540"/>
    </ligand>
</feature>
<dbReference type="InterPro" id="IPR014358">
    <property type="entry name" value="Enoyl-ACP_Rdtase_NADH"/>
</dbReference>
<keyword evidence="5 9" id="KW-0560">Oxidoreductase</keyword>
<comment type="similarity">
    <text evidence="2 9">Belongs to the short-chain dehydrogenases/reductases (SDR) family. FabI subfamily.</text>
</comment>
<evidence type="ECO:0000256" key="4">
    <source>
        <dbReference type="ARBA" id="ARBA00022832"/>
    </source>
</evidence>
<keyword evidence="7 9" id="KW-0275">Fatty acid biosynthesis</keyword>
<dbReference type="AlphaFoldDB" id="W9GVX3"/>
<dbReference type="PRINTS" id="PR00081">
    <property type="entry name" value="GDHRDH"/>
</dbReference>
<evidence type="ECO:0000313" key="13">
    <source>
        <dbReference type="EMBL" id="EWY36597.1"/>
    </source>
</evidence>
<dbReference type="PANTHER" id="PTHR43159">
    <property type="entry name" value="ENOYL-[ACYL-CARRIER-PROTEIN] REDUCTASE"/>
    <property type="match status" value="1"/>
</dbReference>
<sequence length="264" mass="27711">MMAGKAGLIVGVANQRSIAWGIAQTLRNQGATIGLTYANAQIEKQLRGLAPRLGVEFLAPCDVRDDDQIKAACDGFAERHGGIDFLVHAVAFAAGDELANGFINTSRAAFVLTLDVSAYSLVSLCRHARPHFKPGSSVLSLSYLGSDRVCVGYNLMGVAKAALESASRYLAADLGADGVRVNVISSGPVRTLAALGLPSFREMLEKRASQSPLPYNVSLADIGNSALFLLSDMSRSTTGSIVWVDGGYNIMGSWSEADARAGAA</sequence>
<feature type="binding site" evidence="12">
    <location>
        <position position="160"/>
    </location>
    <ligand>
        <name>NAD(+)</name>
        <dbReference type="ChEBI" id="CHEBI:57540"/>
    </ligand>
</feature>
<evidence type="ECO:0000256" key="3">
    <source>
        <dbReference type="ARBA" id="ARBA00022516"/>
    </source>
</evidence>
<organism evidence="13 14">
    <name type="scientific">Skermanella stibiiresistens SB22</name>
    <dbReference type="NCBI Taxonomy" id="1385369"/>
    <lineage>
        <taxon>Bacteria</taxon>
        <taxon>Pseudomonadati</taxon>
        <taxon>Pseudomonadota</taxon>
        <taxon>Alphaproteobacteria</taxon>
        <taxon>Rhodospirillales</taxon>
        <taxon>Azospirillaceae</taxon>
        <taxon>Skermanella</taxon>
    </lineage>
</organism>
<feature type="binding site" evidence="12">
    <location>
        <position position="90"/>
    </location>
    <ligand>
        <name>NAD(+)</name>
        <dbReference type="ChEBI" id="CHEBI:57540"/>
    </ligand>
</feature>
<feature type="binding site" evidence="12">
    <location>
        <position position="11"/>
    </location>
    <ligand>
        <name>NAD(+)</name>
        <dbReference type="ChEBI" id="CHEBI:57540"/>
    </ligand>
</feature>
<evidence type="ECO:0000256" key="12">
    <source>
        <dbReference type="PIRSR" id="PIRSR000094-3"/>
    </source>
</evidence>
<dbReference type="GO" id="GO:0004318">
    <property type="term" value="F:enoyl-[acyl-carrier-protein] reductase (NADH) activity"/>
    <property type="evidence" value="ECO:0007669"/>
    <property type="project" value="UniProtKB-EC"/>
</dbReference>
<feature type="binding site" evidence="11">
    <location>
        <position position="93"/>
    </location>
    <ligand>
        <name>substrate</name>
    </ligand>
</feature>
<dbReference type="UniPathway" id="UPA00094"/>
<comment type="caution">
    <text evidence="13">The sequence shown here is derived from an EMBL/GenBank/DDBJ whole genome shotgun (WGS) entry which is preliminary data.</text>
</comment>
<gene>
    <name evidence="13" type="ORF">N825_09760</name>
</gene>
<evidence type="ECO:0000256" key="7">
    <source>
        <dbReference type="ARBA" id="ARBA00023160"/>
    </source>
</evidence>
<dbReference type="GO" id="GO:0006633">
    <property type="term" value="P:fatty acid biosynthetic process"/>
    <property type="evidence" value="ECO:0007669"/>
    <property type="project" value="UniProtKB-UniPathway"/>
</dbReference>
<comment type="catalytic activity">
    <reaction evidence="8 9">
        <text>a 2,3-saturated acyl-[ACP] + NAD(+) = a (2E)-enoyl-[ACP] + NADH + H(+)</text>
        <dbReference type="Rhea" id="RHEA:10240"/>
        <dbReference type="Rhea" id="RHEA-COMP:9925"/>
        <dbReference type="Rhea" id="RHEA-COMP:9926"/>
        <dbReference type="ChEBI" id="CHEBI:15378"/>
        <dbReference type="ChEBI" id="CHEBI:57540"/>
        <dbReference type="ChEBI" id="CHEBI:57945"/>
        <dbReference type="ChEBI" id="CHEBI:78784"/>
        <dbReference type="ChEBI" id="CHEBI:78785"/>
        <dbReference type="EC" id="1.3.1.9"/>
    </reaction>
</comment>
<dbReference type="CDD" id="cd05372">
    <property type="entry name" value="ENR_SDR"/>
    <property type="match status" value="1"/>
</dbReference>
<evidence type="ECO:0000313" key="14">
    <source>
        <dbReference type="Proteomes" id="UP000019486"/>
    </source>
</evidence>
<evidence type="ECO:0000256" key="1">
    <source>
        <dbReference type="ARBA" id="ARBA00005194"/>
    </source>
</evidence>
<evidence type="ECO:0000256" key="6">
    <source>
        <dbReference type="ARBA" id="ARBA00023098"/>
    </source>
</evidence>
<dbReference type="InterPro" id="IPR036291">
    <property type="entry name" value="NAD(P)-bd_dom_sf"/>
</dbReference>
<evidence type="ECO:0000256" key="10">
    <source>
        <dbReference type="PIRSR" id="PIRSR000094-1"/>
    </source>
</evidence>
<keyword evidence="9 12" id="KW-0520">NAD</keyword>
<dbReference type="EMBL" id="AVFL01000039">
    <property type="protein sequence ID" value="EWY36597.1"/>
    <property type="molecule type" value="Genomic_DNA"/>
</dbReference>
<feature type="binding site" evidence="12">
    <location>
        <begin position="62"/>
        <end position="63"/>
    </location>
    <ligand>
        <name>NAD(+)</name>
        <dbReference type="ChEBI" id="CHEBI:57540"/>
    </ligand>
</feature>
<evidence type="ECO:0000256" key="8">
    <source>
        <dbReference type="ARBA" id="ARBA00048572"/>
    </source>
</evidence>
<evidence type="ECO:0000256" key="11">
    <source>
        <dbReference type="PIRSR" id="PIRSR000094-2"/>
    </source>
</evidence>
<keyword evidence="14" id="KW-1185">Reference proteome</keyword>
<dbReference type="EC" id="1.3.1.9" evidence="9"/>
<name>W9GVX3_9PROT</name>
<reference evidence="13 14" key="1">
    <citation type="submission" date="2013-08" db="EMBL/GenBank/DDBJ databases">
        <title>The genome sequence of Skermanella stibiiresistens.</title>
        <authorList>
            <person name="Zhu W."/>
            <person name="Wang G."/>
        </authorList>
    </citation>
    <scope>NUCLEOTIDE SEQUENCE [LARGE SCALE GENOMIC DNA]</scope>
    <source>
        <strain evidence="13 14">SB22</strain>
    </source>
</reference>
<dbReference type="Gene3D" id="1.10.8.400">
    <property type="entry name" value="Enoyl acyl carrier protein reductase"/>
    <property type="match status" value="1"/>
</dbReference>
<keyword evidence="6" id="KW-0443">Lipid metabolism</keyword>
<dbReference type="Pfam" id="PF13561">
    <property type="entry name" value="adh_short_C2"/>
    <property type="match status" value="1"/>
</dbReference>
<dbReference type="PATRIC" id="fig|1385369.3.peg.6346"/>
<keyword evidence="4" id="KW-0276">Fatty acid metabolism</keyword>
<dbReference type="STRING" id="1385369.N825_09760"/>
<dbReference type="PANTHER" id="PTHR43159:SF2">
    <property type="entry name" value="ENOYL-[ACYL-CARRIER-PROTEIN] REDUCTASE [NADH], CHLOROPLASTIC"/>
    <property type="match status" value="1"/>
</dbReference>
<accession>W9GVX3</accession>